<dbReference type="EMBL" id="JASVYU010000020">
    <property type="protein sequence ID" value="MDN0287982.1"/>
    <property type="molecule type" value="Genomic_DNA"/>
</dbReference>
<reference evidence="1" key="1">
    <citation type="submission" date="2023-06" db="EMBL/GenBank/DDBJ databases">
        <title>Genome sequences of Xanthomonas arboricola from Serbia and Montenegro.</title>
        <authorList>
            <person name="Ilicic R."/>
            <person name="Jelusic A."/>
            <person name="Harrison J."/>
            <person name="Greer S."/>
            <person name="Grant M."/>
            <person name="Vicente J."/>
            <person name="Popovic Milovanovic T."/>
            <person name="Studholme D.J."/>
        </authorList>
    </citation>
    <scope>NUCLEOTIDE SEQUENCE</scope>
    <source>
        <strain evidence="1">Xp320</strain>
    </source>
</reference>
<dbReference type="AlphaFoldDB" id="A0AAP4NH80"/>
<name>A0AAP4NH80_9XANT</name>
<dbReference type="RefSeq" id="WP_223571230.1">
    <property type="nucleotide sequence ID" value="NZ_CP044334.1"/>
</dbReference>
<sequence length="123" mass="14111">MVSFIVAWGVHLNEMSSRCGTLKASPDWHRDMGNERLKAALNPWMRVGTWHTFHPLDEQRFHRALAAAFEVVGLPADAMEFETAMFALAREHHTDVMLHHLDAIEAYAQLAEDISFYLHNTRP</sequence>
<organism evidence="1">
    <name type="scientific">Xanthomonas arboricola pv. pruni</name>
    <dbReference type="NCBI Taxonomy" id="69929"/>
    <lineage>
        <taxon>Bacteria</taxon>
        <taxon>Pseudomonadati</taxon>
        <taxon>Pseudomonadota</taxon>
        <taxon>Gammaproteobacteria</taxon>
        <taxon>Lysobacterales</taxon>
        <taxon>Lysobacteraceae</taxon>
        <taxon>Xanthomonas</taxon>
    </lineage>
</organism>
<accession>A0AAP4NH80</accession>
<evidence type="ECO:0000313" key="1">
    <source>
        <dbReference type="EMBL" id="MDN0287982.1"/>
    </source>
</evidence>
<proteinExistence type="predicted"/>
<protein>
    <submittedName>
        <fullName evidence="1">Uncharacterized protein</fullName>
    </submittedName>
</protein>
<gene>
    <name evidence="1" type="ORF">QSH54_15350</name>
</gene>
<comment type="caution">
    <text evidence="1">The sequence shown here is derived from an EMBL/GenBank/DDBJ whole genome shotgun (WGS) entry which is preliminary data.</text>
</comment>